<protein>
    <submittedName>
        <fullName evidence="2">CRISPR-associated protein</fullName>
    </submittedName>
</protein>
<dbReference type="AlphaFoldDB" id="A0A6M0SGX4"/>
<dbReference type="Proteomes" id="UP000473574">
    <property type="component" value="Unassembled WGS sequence"/>
</dbReference>
<evidence type="ECO:0000313" key="3">
    <source>
        <dbReference type="Proteomes" id="UP000473574"/>
    </source>
</evidence>
<gene>
    <name evidence="2" type="ORF">D0962_34595</name>
</gene>
<dbReference type="EMBL" id="QZCE01000002">
    <property type="protein sequence ID" value="NEZ67828.1"/>
    <property type="molecule type" value="Genomic_DNA"/>
</dbReference>
<proteinExistence type="predicted"/>
<keyword evidence="1" id="KW-0812">Transmembrane</keyword>
<evidence type="ECO:0000256" key="1">
    <source>
        <dbReference type="SAM" id="Phobius"/>
    </source>
</evidence>
<reference evidence="2 3" key="1">
    <citation type="journal article" date="2020" name="Microb. Ecol.">
        <title>Ecogenomics of the Marine Benthic Filamentous Cyanobacterium Adonisia.</title>
        <authorList>
            <person name="Walter J.M."/>
            <person name="Coutinho F.H."/>
            <person name="Leomil L."/>
            <person name="Hargreaves P.I."/>
            <person name="Campeao M.E."/>
            <person name="Vieira V.V."/>
            <person name="Silva B.S."/>
            <person name="Fistarol G.O."/>
            <person name="Salomon P.S."/>
            <person name="Sawabe T."/>
            <person name="Mino S."/>
            <person name="Hosokawa M."/>
            <person name="Miyashita H."/>
            <person name="Maruyama F."/>
            <person name="van Verk M.C."/>
            <person name="Dutilh B.E."/>
            <person name="Thompson C.C."/>
            <person name="Thompson F.L."/>
        </authorList>
    </citation>
    <scope>NUCLEOTIDE SEQUENCE [LARGE SCALE GENOMIC DNA]</scope>
    <source>
        <strain evidence="2 3">CCMR0082</strain>
    </source>
</reference>
<organism evidence="2 3">
    <name type="scientific">Adonisia turfae CCMR0082</name>
    <dbReference type="NCBI Taxonomy" id="2304604"/>
    <lineage>
        <taxon>Bacteria</taxon>
        <taxon>Bacillati</taxon>
        <taxon>Cyanobacteriota</taxon>
        <taxon>Adonisia</taxon>
        <taxon>Adonisia turfae</taxon>
    </lineage>
</organism>
<name>A0A6M0SGX4_9CYAN</name>
<keyword evidence="1" id="KW-0472">Membrane</keyword>
<accession>A0A6M0SGX4</accession>
<sequence>MNNLFTSYQGLSSPTDIVWSDNSMRSPFSKAASIFFNPETLLPFLIGSIFLAVLGSAVWEVLFSLVTDRNDNNALAAAVQLAIGSLLIFLLSVLLFARGLKQLEPETLADARTPIKHRGLILLVSREEPCRVAIQHHADRLERCWLLHSDQTKAMAVAIADTYSGNRMSFKLIHVNDIYDPMEFFQHIRRIYDQLPIGWLPQQVMADYTGMTAHGSVGMVLASLSPKAPLQYTPVNPNRLNESMMPIEIALRSSVKSAKR</sequence>
<feature type="transmembrane region" description="Helical" evidence="1">
    <location>
        <begin position="40"/>
        <end position="62"/>
    </location>
</feature>
<evidence type="ECO:0000313" key="2">
    <source>
        <dbReference type="EMBL" id="NEZ67828.1"/>
    </source>
</evidence>
<keyword evidence="1" id="KW-1133">Transmembrane helix</keyword>
<comment type="caution">
    <text evidence="2">The sequence shown here is derived from an EMBL/GenBank/DDBJ whole genome shotgun (WGS) entry which is preliminary data.</text>
</comment>
<feature type="transmembrane region" description="Helical" evidence="1">
    <location>
        <begin position="74"/>
        <end position="97"/>
    </location>
</feature>